<feature type="domain" description="Glycosyl hydrolase family 31 C-terminal" evidence="4">
    <location>
        <begin position="574"/>
        <end position="658"/>
    </location>
</feature>
<evidence type="ECO:0000259" key="4">
    <source>
        <dbReference type="Pfam" id="PF21365"/>
    </source>
</evidence>
<dbReference type="InterPro" id="IPR052990">
    <property type="entry name" value="Sulfoquinovosidase_GH31"/>
</dbReference>
<dbReference type="Pfam" id="PF21365">
    <property type="entry name" value="Glyco_hydro_31_3rd"/>
    <property type="match status" value="1"/>
</dbReference>
<dbReference type="NCBIfam" id="NF007746">
    <property type="entry name" value="PRK10426.1"/>
    <property type="match status" value="1"/>
</dbReference>
<dbReference type="GO" id="GO:0004558">
    <property type="term" value="F:alpha-1,4-glucosidase activity"/>
    <property type="evidence" value="ECO:0007669"/>
    <property type="project" value="UniProtKB-EC"/>
</dbReference>
<keyword evidence="2 5" id="KW-0378">Hydrolase</keyword>
<evidence type="ECO:0000256" key="1">
    <source>
        <dbReference type="ARBA" id="ARBA00007806"/>
    </source>
</evidence>
<dbReference type="CDD" id="cd06594">
    <property type="entry name" value="GH31_glucosidase_YihQ"/>
    <property type="match status" value="1"/>
</dbReference>
<comment type="caution">
    <text evidence="5">The sequence shown here is derived from an EMBL/GenBank/DDBJ whole genome shotgun (WGS) entry which is preliminary data.</text>
</comment>
<dbReference type="GO" id="GO:0030246">
    <property type="term" value="F:carbohydrate binding"/>
    <property type="evidence" value="ECO:0007669"/>
    <property type="project" value="InterPro"/>
</dbReference>
<dbReference type="InterPro" id="IPR013780">
    <property type="entry name" value="Glyco_hydro_b"/>
</dbReference>
<evidence type="ECO:0000259" key="3">
    <source>
        <dbReference type="Pfam" id="PF01055"/>
    </source>
</evidence>
<evidence type="ECO:0000313" key="5">
    <source>
        <dbReference type="EMBL" id="MXR35874.1"/>
    </source>
</evidence>
<accession>A0A845BKR6</accession>
<dbReference type="InterPro" id="IPR011013">
    <property type="entry name" value="Gal_mutarotase_sf_dom"/>
</dbReference>
<dbReference type="SUPFAM" id="SSF51445">
    <property type="entry name" value="(Trans)glycosidases"/>
    <property type="match status" value="1"/>
</dbReference>
<dbReference type="InterPro" id="IPR017853">
    <property type="entry name" value="GH"/>
</dbReference>
<dbReference type="GO" id="GO:0005975">
    <property type="term" value="P:carbohydrate metabolic process"/>
    <property type="evidence" value="ECO:0007669"/>
    <property type="project" value="InterPro"/>
</dbReference>
<gene>
    <name evidence="5" type="ORF">GQF02_02650</name>
</gene>
<name>A0A845BKR6_9NEIS</name>
<dbReference type="InterPro" id="IPR048395">
    <property type="entry name" value="Glyco_hydro_31_C"/>
</dbReference>
<dbReference type="RefSeq" id="WP_160794661.1">
    <property type="nucleotide sequence ID" value="NZ_WSSB01000002.1"/>
</dbReference>
<organism evidence="5 6">
    <name type="scientific">Craterilacuibacter sinensis</name>
    <dbReference type="NCBI Taxonomy" id="2686017"/>
    <lineage>
        <taxon>Bacteria</taxon>
        <taxon>Pseudomonadati</taxon>
        <taxon>Pseudomonadota</taxon>
        <taxon>Betaproteobacteria</taxon>
        <taxon>Neisseriales</taxon>
        <taxon>Neisseriaceae</taxon>
        <taxon>Craterilacuibacter</taxon>
    </lineage>
</organism>
<dbReference type="PANTHER" id="PTHR46959">
    <property type="entry name" value="SULFOQUINOVOSIDASE"/>
    <property type="match status" value="1"/>
</dbReference>
<evidence type="ECO:0000313" key="6">
    <source>
        <dbReference type="Proteomes" id="UP000467214"/>
    </source>
</evidence>
<comment type="similarity">
    <text evidence="1 2">Belongs to the glycosyl hydrolase 31 family.</text>
</comment>
<keyword evidence="2 5" id="KW-0326">Glycosidase</keyword>
<dbReference type="EMBL" id="WSSB01000002">
    <property type="protein sequence ID" value="MXR35874.1"/>
    <property type="molecule type" value="Genomic_DNA"/>
</dbReference>
<dbReference type="InterPro" id="IPR044112">
    <property type="entry name" value="YihQ_TIM-like"/>
</dbReference>
<reference evidence="5 6" key="1">
    <citation type="submission" date="2019-12" db="EMBL/GenBank/DDBJ databases">
        <title>Neisseriaceae gen. nov. sp. Genome sequencing and assembly.</title>
        <authorList>
            <person name="Liu Z."/>
            <person name="Li A."/>
        </authorList>
    </citation>
    <scope>NUCLEOTIDE SEQUENCE [LARGE SCALE GENOMIC DNA]</scope>
    <source>
        <strain evidence="5 6">B2N2-7</strain>
    </source>
</reference>
<dbReference type="Gene3D" id="2.60.40.1180">
    <property type="entry name" value="Golgi alpha-mannosidase II"/>
    <property type="match status" value="1"/>
</dbReference>
<evidence type="ECO:0000256" key="2">
    <source>
        <dbReference type="RuleBase" id="RU361185"/>
    </source>
</evidence>
<sequence>MQLIAFDGGFEIRHDTQQLFLHKAGSPAFFVGCGIEKIEMYRGNFDIEDYLESRIALTHARIEGNRIALSTAPDQTALLTATLKIDGDDFKFTFETHDPRLNRFWLRLPAQKQEHVWGCGEQMSYFDLRGRHFPLWTSEPGVGRDKSTEITFKSDVTGKAGGDYYHTNYPQPTFISSRRYAAHIETTAYADFDFRHEHFHELQVWAVPDALEIRSGKTFLDLVSKLSERFGRQPKLPEWVYKGAILGLKGGETNTFTRLDNALNHGIKVSAVWSEDWCGLRQTSFGSRLFWDWSWQDHQARYPNLPQKIRELEARGIAFMAYATPHLCSDGALFPIAEEKGYLALDDSGKTALVDFGEFHCGIIDLTLPEAAQWYGDTVIRKNMLEMGIKGWMADFGEYLPTDNVRLANGVDAKLMHNAWPVLWAKCNADAVEAAGQTGEALYFMRAGYTGTQRYCPLLWAGDQSVDWSRHDGLVTVISGALSSGMLGNAYHHSDIGGYTSLFGNRRSKELFERWAEMAAFTPVMRTHESNRPGENFQFDHDAATLAHFARMTRIYCHLAPYLKQLSAEAADKGYPVQRAMLLHFEHDPETYANQEQYMYGPDLLVAPVHKPGVAEWTSYLPAGEDWVHVWSGRKITGGQRITLPAPIGQPPVFYRAHSRWAELFSELAAL</sequence>
<dbReference type="Pfam" id="PF01055">
    <property type="entry name" value="Glyco_hydro_31_2nd"/>
    <property type="match status" value="1"/>
</dbReference>
<dbReference type="PANTHER" id="PTHR46959:SF2">
    <property type="entry name" value="SULFOQUINOVOSIDASE"/>
    <property type="match status" value="1"/>
</dbReference>
<dbReference type="CDD" id="cd14752">
    <property type="entry name" value="GH31_N"/>
    <property type="match status" value="1"/>
</dbReference>
<dbReference type="SUPFAM" id="SSF74650">
    <property type="entry name" value="Galactose mutarotase-like"/>
    <property type="match status" value="1"/>
</dbReference>
<feature type="domain" description="Glycoside hydrolase family 31 TIM barrel" evidence="3">
    <location>
        <begin position="260"/>
        <end position="563"/>
    </location>
</feature>
<dbReference type="EC" id="3.2.1.20" evidence="5"/>
<dbReference type="AlphaFoldDB" id="A0A845BKR6"/>
<dbReference type="Gene3D" id="3.20.20.80">
    <property type="entry name" value="Glycosidases"/>
    <property type="match status" value="1"/>
</dbReference>
<proteinExistence type="inferred from homology"/>
<dbReference type="Proteomes" id="UP000467214">
    <property type="component" value="Unassembled WGS sequence"/>
</dbReference>
<dbReference type="InterPro" id="IPR000322">
    <property type="entry name" value="Glyco_hydro_31_TIM"/>
</dbReference>
<keyword evidence="6" id="KW-1185">Reference proteome</keyword>
<dbReference type="Gene3D" id="2.60.40.1760">
    <property type="entry name" value="glycosyl hydrolase (family 31)"/>
    <property type="match status" value="1"/>
</dbReference>
<dbReference type="SUPFAM" id="SSF51011">
    <property type="entry name" value="Glycosyl hydrolase domain"/>
    <property type="match status" value="1"/>
</dbReference>
<protein>
    <submittedName>
        <fullName evidence="5">Alpha-glucosidase</fullName>
        <ecNumber evidence="5">3.2.1.20</ecNumber>
    </submittedName>
</protein>